<gene>
    <name evidence="1" type="ORF">HNQ88_002135</name>
</gene>
<dbReference type="SUPFAM" id="SSF48452">
    <property type="entry name" value="TPR-like"/>
    <property type="match status" value="1"/>
</dbReference>
<comment type="caution">
    <text evidence="1">The sequence shown here is derived from an EMBL/GenBank/DDBJ whole genome shotgun (WGS) entry which is preliminary data.</text>
</comment>
<evidence type="ECO:0000313" key="2">
    <source>
        <dbReference type="Proteomes" id="UP001185092"/>
    </source>
</evidence>
<evidence type="ECO:0000313" key="1">
    <source>
        <dbReference type="EMBL" id="MDR6239098.1"/>
    </source>
</evidence>
<protein>
    <submittedName>
        <fullName evidence="1">Tetratricopeptide (TPR) repeat protein</fullName>
    </submittedName>
</protein>
<accession>A0AAE4BSR5</accession>
<reference evidence="1" key="1">
    <citation type="submission" date="2023-07" db="EMBL/GenBank/DDBJ databases">
        <title>Genomic Encyclopedia of Type Strains, Phase IV (KMG-IV): sequencing the most valuable type-strain genomes for metagenomic binning, comparative biology and taxonomic classification.</title>
        <authorList>
            <person name="Goeker M."/>
        </authorList>
    </citation>
    <scope>NUCLEOTIDE SEQUENCE</scope>
    <source>
        <strain evidence="1">DSM 26174</strain>
    </source>
</reference>
<dbReference type="InterPro" id="IPR011990">
    <property type="entry name" value="TPR-like_helical_dom_sf"/>
</dbReference>
<dbReference type="Proteomes" id="UP001185092">
    <property type="component" value="Unassembled WGS sequence"/>
</dbReference>
<sequence>MNKDRIEQLQNFLKNDPNDPFLLYALATEYKSKDKNLAKKYFDKLLVEFPDYCGTYFHAAALYADFDEIDKAKNIYEEGISRCEKNNEQHHLRELKNAYNNFLIEFDLF</sequence>
<keyword evidence="2" id="KW-1185">Reference proteome</keyword>
<dbReference type="RefSeq" id="WP_309938625.1">
    <property type="nucleotide sequence ID" value="NZ_AP025305.1"/>
</dbReference>
<dbReference type="AlphaFoldDB" id="A0AAE4BSR5"/>
<dbReference type="Gene3D" id="1.25.40.10">
    <property type="entry name" value="Tetratricopeptide repeat domain"/>
    <property type="match status" value="1"/>
</dbReference>
<name>A0AAE4BSR5_9BACT</name>
<organism evidence="1 2">
    <name type="scientific">Aureibacter tunicatorum</name>
    <dbReference type="NCBI Taxonomy" id="866807"/>
    <lineage>
        <taxon>Bacteria</taxon>
        <taxon>Pseudomonadati</taxon>
        <taxon>Bacteroidota</taxon>
        <taxon>Cytophagia</taxon>
        <taxon>Cytophagales</taxon>
        <taxon>Persicobacteraceae</taxon>
        <taxon>Aureibacter</taxon>
    </lineage>
</organism>
<dbReference type="EMBL" id="JAVDQD010000002">
    <property type="protein sequence ID" value="MDR6239098.1"/>
    <property type="molecule type" value="Genomic_DNA"/>
</dbReference>
<proteinExistence type="predicted"/>